<evidence type="ECO:0000313" key="4">
    <source>
        <dbReference type="Proteomes" id="UP001591681"/>
    </source>
</evidence>
<protein>
    <recommendedName>
        <fullName evidence="2">PARP catalytic domain-containing protein</fullName>
    </recommendedName>
</protein>
<accession>A0ABD1KBQ1</accession>
<dbReference type="Proteomes" id="UP001591681">
    <property type="component" value="Unassembled WGS sequence"/>
</dbReference>
<dbReference type="InterPro" id="IPR012317">
    <property type="entry name" value="Poly(ADP-ribose)pol_cat_dom"/>
</dbReference>
<dbReference type="Gene3D" id="3.90.175.10">
    <property type="entry name" value="Diphtheria Toxin, domain 1"/>
    <property type="match status" value="1"/>
</dbReference>
<reference evidence="3 4" key="1">
    <citation type="submission" date="2024-09" db="EMBL/GenBank/DDBJ databases">
        <title>A chromosome-level genome assembly of Gray's grenadier anchovy, Coilia grayii.</title>
        <authorList>
            <person name="Fu Z."/>
        </authorList>
    </citation>
    <scope>NUCLEOTIDE SEQUENCE [LARGE SCALE GENOMIC DNA]</scope>
    <source>
        <strain evidence="3">G4</strain>
        <tissue evidence="3">Muscle</tissue>
    </source>
</reference>
<dbReference type="Pfam" id="PF00644">
    <property type="entry name" value="PARP"/>
    <property type="match status" value="1"/>
</dbReference>
<dbReference type="SUPFAM" id="SSF56399">
    <property type="entry name" value="ADP-ribosylation"/>
    <property type="match status" value="1"/>
</dbReference>
<evidence type="ECO:0000256" key="1">
    <source>
        <dbReference type="ARBA" id="ARBA00024347"/>
    </source>
</evidence>
<sequence length="151" mass="17156">MMWAECDFPPTDVPRLETSIDPVPNKIYTMFHGTSRAALKKILVEGFKPSPTGMLGRGVYLSRDPNKAIRYPLNVPAHERVLLRVSVNVGRVKKIDSQGHYMQKTWHQYDYDTAWCPPNCGMVASGLEEDCVWDPSRITITGIKFLKMEAE</sequence>
<dbReference type="AlphaFoldDB" id="A0ABD1KBQ1"/>
<gene>
    <name evidence="3" type="ORF">ACEWY4_008759</name>
</gene>
<organism evidence="3 4">
    <name type="scientific">Coilia grayii</name>
    <name type="common">Gray's grenadier anchovy</name>
    <dbReference type="NCBI Taxonomy" id="363190"/>
    <lineage>
        <taxon>Eukaryota</taxon>
        <taxon>Metazoa</taxon>
        <taxon>Chordata</taxon>
        <taxon>Craniata</taxon>
        <taxon>Vertebrata</taxon>
        <taxon>Euteleostomi</taxon>
        <taxon>Actinopterygii</taxon>
        <taxon>Neopterygii</taxon>
        <taxon>Teleostei</taxon>
        <taxon>Clupei</taxon>
        <taxon>Clupeiformes</taxon>
        <taxon>Clupeoidei</taxon>
        <taxon>Engraulidae</taxon>
        <taxon>Coilinae</taxon>
        <taxon>Coilia</taxon>
    </lineage>
</organism>
<proteinExistence type="inferred from homology"/>
<evidence type="ECO:0000313" key="3">
    <source>
        <dbReference type="EMBL" id="KAL2096611.1"/>
    </source>
</evidence>
<dbReference type="PANTHER" id="PTHR36542:SF2">
    <property type="entry name" value="GIG2-LIKE PROTEIN DRED-RELATED"/>
    <property type="match status" value="1"/>
</dbReference>
<keyword evidence="4" id="KW-1185">Reference proteome</keyword>
<name>A0ABD1KBQ1_9TELE</name>
<evidence type="ECO:0000259" key="2">
    <source>
        <dbReference type="Pfam" id="PF00644"/>
    </source>
</evidence>
<dbReference type="EMBL" id="JBHFQA010000007">
    <property type="protein sequence ID" value="KAL2096611.1"/>
    <property type="molecule type" value="Genomic_DNA"/>
</dbReference>
<dbReference type="PANTHER" id="PTHR36542">
    <property type="entry name" value="GIG2-LIKE PROTEIN DRED-RELATED"/>
    <property type="match status" value="1"/>
</dbReference>
<comment type="caution">
    <text evidence="3">The sequence shown here is derived from an EMBL/GenBank/DDBJ whole genome shotgun (WGS) entry which is preliminary data.</text>
</comment>
<feature type="domain" description="PARP catalytic" evidence="2">
    <location>
        <begin position="29"/>
        <end position="109"/>
    </location>
</feature>
<comment type="similarity">
    <text evidence="1">Belongs to the ARTD/PARP family.</text>
</comment>